<protein>
    <submittedName>
        <fullName evidence="1">Uncharacterized protein</fullName>
    </submittedName>
</protein>
<dbReference type="EMBL" id="CDGJ01000134">
    <property type="protein sequence ID" value="CEJ09591.1"/>
    <property type="molecule type" value="Genomic_DNA"/>
</dbReference>
<sequence>MNYPRLRFAKKRGLLGEHSGVGFLFHQPLPSCSTQGFRVLDEHLLPDKPPLPVKYRRARGGEIRTPAHCGVAA</sequence>
<dbReference type="EMBL" id="LR746496">
    <property type="protein sequence ID" value="CAA7600213.1"/>
    <property type="molecule type" value="Genomic_DNA"/>
</dbReference>
<organism evidence="1">
    <name type="scientific">Acididesulfobacillus acetoxydans</name>
    <dbReference type="NCBI Taxonomy" id="1561005"/>
    <lineage>
        <taxon>Bacteria</taxon>
        <taxon>Bacillati</taxon>
        <taxon>Bacillota</taxon>
        <taxon>Clostridia</taxon>
        <taxon>Eubacteriales</taxon>
        <taxon>Peptococcaceae</taxon>
        <taxon>Acididesulfobacillus</taxon>
    </lineage>
</organism>
<keyword evidence="3" id="KW-1185">Reference proteome</keyword>
<dbReference type="Proteomes" id="UP001071230">
    <property type="component" value="Unassembled WGS sequence"/>
</dbReference>
<proteinExistence type="predicted"/>
<gene>
    <name evidence="1" type="ORF">DEACI_0865</name>
    <name evidence="2" type="ORF">DEACI_4076</name>
</gene>
<dbReference type="Proteomes" id="UP000836597">
    <property type="component" value="Chromosome"/>
</dbReference>
<name>A0A8S0VVY3_9FIRM</name>
<reference evidence="1" key="2">
    <citation type="submission" date="2020-01" db="EMBL/GenBank/DDBJ databases">
        <authorList>
            <person name="Hornung B."/>
        </authorList>
    </citation>
    <scope>NUCLEOTIDE SEQUENCE</scope>
    <source>
        <strain evidence="1">PacBioINE</strain>
    </source>
</reference>
<evidence type="ECO:0000313" key="3">
    <source>
        <dbReference type="Proteomes" id="UP001071230"/>
    </source>
</evidence>
<evidence type="ECO:0000313" key="1">
    <source>
        <dbReference type="EMBL" id="CAA7600213.1"/>
    </source>
</evidence>
<dbReference type="AlphaFoldDB" id="A0A8S0VVY3"/>
<evidence type="ECO:0000313" key="2">
    <source>
        <dbReference type="EMBL" id="CEJ09591.1"/>
    </source>
</evidence>
<accession>A0A8S0VVY3</accession>
<reference evidence="2" key="1">
    <citation type="submission" date="2014-11" db="EMBL/GenBank/DDBJ databases">
        <authorList>
            <person name="Hornung B.V."/>
        </authorList>
    </citation>
    <scope>NUCLEOTIDE SEQUENCE</scope>
    <source>
        <strain evidence="2">INE</strain>
    </source>
</reference>
<dbReference type="KEGG" id="aacx:DEACI_0865"/>